<sequence length="151" mass="16703">GRAHVVGNIPVVGACRAPVVRFKRFERAVEFVIEFVVERARNRRLRPFAASCVPTARNDCRRPFRFVGNVARRRFHLLHDAVLHVGYSRHDGYDDPAYEVRNAPALVVGFRENSAAGKCSGVFRAPVAGGSRIGQLAAKSSDHRGLNCGHQ</sequence>
<protein>
    <submittedName>
        <fullName evidence="1">Uncharacterized protein</fullName>
    </submittedName>
</protein>
<evidence type="ECO:0000313" key="2">
    <source>
        <dbReference type="Proteomes" id="UP000673691"/>
    </source>
</evidence>
<comment type="caution">
    <text evidence="1">The sequence shown here is derived from an EMBL/GenBank/DDBJ whole genome shotgun (WGS) entry which is preliminary data.</text>
</comment>
<organism evidence="1 2">
    <name type="scientific">Olpidium bornovanus</name>
    <dbReference type="NCBI Taxonomy" id="278681"/>
    <lineage>
        <taxon>Eukaryota</taxon>
        <taxon>Fungi</taxon>
        <taxon>Fungi incertae sedis</taxon>
        <taxon>Olpidiomycota</taxon>
        <taxon>Olpidiomycotina</taxon>
        <taxon>Olpidiomycetes</taxon>
        <taxon>Olpidiales</taxon>
        <taxon>Olpidiaceae</taxon>
        <taxon>Olpidium</taxon>
    </lineage>
</organism>
<evidence type="ECO:0000313" key="1">
    <source>
        <dbReference type="EMBL" id="KAG5462127.1"/>
    </source>
</evidence>
<dbReference type="AlphaFoldDB" id="A0A8H8DLD9"/>
<reference evidence="1 2" key="1">
    <citation type="journal article" name="Sci. Rep.">
        <title>Genome-scale phylogenetic analyses confirm Olpidium as the closest living zoosporic fungus to the non-flagellated, terrestrial fungi.</title>
        <authorList>
            <person name="Chang Y."/>
            <person name="Rochon D."/>
            <person name="Sekimoto S."/>
            <person name="Wang Y."/>
            <person name="Chovatia M."/>
            <person name="Sandor L."/>
            <person name="Salamov A."/>
            <person name="Grigoriev I.V."/>
            <person name="Stajich J.E."/>
            <person name="Spatafora J.W."/>
        </authorList>
    </citation>
    <scope>NUCLEOTIDE SEQUENCE [LARGE SCALE GENOMIC DNA]</scope>
    <source>
        <strain evidence="1">S191</strain>
    </source>
</reference>
<accession>A0A8H8DLD9</accession>
<gene>
    <name evidence="1" type="ORF">BJ554DRAFT_5577</name>
</gene>
<name>A0A8H8DLD9_9FUNG</name>
<dbReference type="EMBL" id="JAEFCI010002594">
    <property type="protein sequence ID" value="KAG5462127.1"/>
    <property type="molecule type" value="Genomic_DNA"/>
</dbReference>
<feature type="non-terminal residue" evidence="1">
    <location>
        <position position="1"/>
    </location>
</feature>
<dbReference type="Proteomes" id="UP000673691">
    <property type="component" value="Unassembled WGS sequence"/>
</dbReference>
<keyword evidence="2" id="KW-1185">Reference proteome</keyword>
<proteinExistence type="predicted"/>